<dbReference type="EMBL" id="CAJB01000084">
    <property type="protein sequence ID" value="CCH77226.1"/>
    <property type="molecule type" value="Genomic_DNA"/>
</dbReference>
<gene>
    <name evidence="3" type="ORF">BN12_1740004</name>
</gene>
<protein>
    <submittedName>
        <fullName evidence="3">Bacterial membrane flanked domain protein</fullName>
    </submittedName>
</protein>
<sequence>MGLSRKLLGEDERVVLHMRTHPKQLVGPVLALVVILALMVAALVFLQGQEAVISWVVVAVALLAVVVVVPVRILRWATTTYTVTDRRIITRRGLVNRVGHDLPLVRINDVSYDRSLLDRVLGCGTLRLTTAADDPVILHDVPDVERVHVVITELLFGATGPGYEPRSARDDDA</sequence>
<evidence type="ECO:0000313" key="4">
    <source>
        <dbReference type="Proteomes" id="UP000035721"/>
    </source>
</evidence>
<comment type="caution">
    <text evidence="3">The sequence shown here is derived from an EMBL/GenBank/DDBJ whole genome shotgun (WGS) entry which is preliminary data.</text>
</comment>
<dbReference type="PANTHER" id="PTHR37938">
    <property type="entry name" value="BLL0215 PROTEIN"/>
    <property type="match status" value="1"/>
</dbReference>
<feature type="domain" description="YdbS-like PH" evidence="2">
    <location>
        <begin position="76"/>
        <end position="147"/>
    </location>
</feature>
<keyword evidence="1" id="KW-1133">Transmembrane helix</keyword>
<dbReference type="Proteomes" id="UP000035721">
    <property type="component" value="Unassembled WGS sequence"/>
</dbReference>
<dbReference type="OrthoDB" id="4350422at2"/>
<dbReference type="RefSeq" id="WP_048554143.1">
    <property type="nucleotide sequence ID" value="NZ_HF570958.1"/>
</dbReference>
<dbReference type="InterPro" id="IPR005182">
    <property type="entry name" value="YdbS-like_PH"/>
</dbReference>
<evidence type="ECO:0000256" key="1">
    <source>
        <dbReference type="SAM" id="Phobius"/>
    </source>
</evidence>
<dbReference type="Pfam" id="PF03703">
    <property type="entry name" value="bPH_2"/>
    <property type="match status" value="1"/>
</dbReference>
<keyword evidence="1" id="KW-0812">Transmembrane</keyword>
<organism evidence="3 4">
    <name type="scientific">Nostocoides japonicum T1-X7</name>
    <dbReference type="NCBI Taxonomy" id="1194083"/>
    <lineage>
        <taxon>Bacteria</taxon>
        <taxon>Bacillati</taxon>
        <taxon>Actinomycetota</taxon>
        <taxon>Actinomycetes</taxon>
        <taxon>Micrococcales</taxon>
        <taxon>Intrasporangiaceae</taxon>
        <taxon>Nostocoides</taxon>
    </lineage>
</organism>
<evidence type="ECO:0000313" key="3">
    <source>
        <dbReference type="EMBL" id="CCH77226.1"/>
    </source>
</evidence>
<feature type="transmembrane region" description="Helical" evidence="1">
    <location>
        <begin position="25"/>
        <end position="46"/>
    </location>
</feature>
<accession>A0A077LUL4</accession>
<keyword evidence="1" id="KW-0472">Membrane</keyword>
<feature type="transmembrane region" description="Helical" evidence="1">
    <location>
        <begin position="52"/>
        <end position="71"/>
    </location>
</feature>
<evidence type="ECO:0000259" key="2">
    <source>
        <dbReference type="Pfam" id="PF03703"/>
    </source>
</evidence>
<dbReference type="PANTHER" id="PTHR37938:SF1">
    <property type="entry name" value="BLL0215 PROTEIN"/>
    <property type="match status" value="1"/>
</dbReference>
<proteinExistence type="predicted"/>
<keyword evidence="4" id="KW-1185">Reference proteome</keyword>
<dbReference type="STRING" id="1194083.BN12_1740004"/>
<dbReference type="AlphaFoldDB" id="A0A077LUL4"/>
<name>A0A077LUL4_9MICO</name>
<reference evidence="3 4" key="1">
    <citation type="journal article" date="2013" name="ISME J.">
        <title>A metabolic model for members of the genus Tetrasphaera involved in enhanced biological phosphorus removal.</title>
        <authorList>
            <person name="Kristiansen R."/>
            <person name="Nguyen H.T.T."/>
            <person name="Saunders A.M."/>
            <person name="Nielsen J.L."/>
            <person name="Wimmer R."/>
            <person name="Le V.Q."/>
            <person name="McIlroy S.J."/>
            <person name="Petrovski S."/>
            <person name="Seviour R.J."/>
            <person name="Calteau A."/>
            <person name="Nielsen K.L."/>
            <person name="Nielsen P.H."/>
        </authorList>
    </citation>
    <scope>NUCLEOTIDE SEQUENCE [LARGE SCALE GENOMIC DNA]</scope>
    <source>
        <strain evidence="3 4">T1-X7</strain>
    </source>
</reference>